<comment type="subcellular location">
    <subcellularLocation>
        <location evidence="6">Cytoplasm</location>
    </subcellularLocation>
</comment>
<reference evidence="8" key="1">
    <citation type="submission" date="2024-06" db="EMBL/GenBank/DDBJ databases">
        <title>Radixoralia hellwigii gen. nov., sp nov., isolated from a root canal in the human oral cavity.</title>
        <authorList>
            <person name="Bartsch S."/>
            <person name="Wittmer A."/>
            <person name="Schulz A.-K."/>
            <person name="Neumann-Schaal M."/>
            <person name="Wolf J."/>
            <person name="Gronow S."/>
            <person name="Tennert C."/>
            <person name="Haecker G."/>
            <person name="Cieplik F."/>
            <person name="Al-Ahmad A."/>
        </authorList>
    </citation>
    <scope>NUCLEOTIDE SEQUENCE [LARGE SCALE GENOMIC DNA]</scope>
    <source>
        <strain evidence="8">Wk13</strain>
    </source>
</reference>
<comment type="catalytic activity">
    <reaction evidence="6">
        <text>guanosine(527) in 16S rRNA + S-adenosyl-L-methionine = N(7)-methylguanosine(527) in 16S rRNA + S-adenosyl-L-homocysteine</text>
        <dbReference type="Rhea" id="RHEA:42732"/>
        <dbReference type="Rhea" id="RHEA-COMP:10209"/>
        <dbReference type="Rhea" id="RHEA-COMP:10210"/>
        <dbReference type="ChEBI" id="CHEBI:57856"/>
        <dbReference type="ChEBI" id="CHEBI:59789"/>
        <dbReference type="ChEBI" id="CHEBI:74269"/>
        <dbReference type="ChEBI" id="CHEBI:74480"/>
        <dbReference type="EC" id="2.1.1.170"/>
    </reaction>
</comment>
<organism evidence="7 8">
    <name type="scientific">Dentiradicibacter hellwigii</name>
    <dbReference type="NCBI Taxonomy" id="3149053"/>
    <lineage>
        <taxon>Bacteria</taxon>
        <taxon>Pseudomonadati</taxon>
        <taxon>Pseudomonadota</taxon>
        <taxon>Betaproteobacteria</taxon>
        <taxon>Rhodocyclales</taxon>
        <taxon>Rhodocyclaceae</taxon>
        <taxon>Dentiradicibacter</taxon>
    </lineage>
</organism>
<evidence type="ECO:0000256" key="4">
    <source>
        <dbReference type="ARBA" id="ARBA00022679"/>
    </source>
</evidence>
<dbReference type="RefSeq" id="WP_418892107.1">
    <property type="nucleotide sequence ID" value="NZ_JBEUWX010000003.1"/>
</dbReference>
<comment type="caution">
    <text evidence="6">Lacks conserved residue(s) required for the propagation of feature annotation.</text>
</comment>
<comment type="caution">
    <text evidence="7">The sequence shown here is derived from an EMBL/GenBank/DDBJ whole genome shotgun (WGS) entry which is preliminary data.</text>
</comment>
<sequence>MTPAASLAEGLRALTIDVPACAQEKLLAYLALLDKWNRTYSLTALRAADKAVSHHLLDSLAILPFLPLPADGCLLDVGSGGGMPGIPLAIACPARSVMLLDSNGKKAAFLRQAVIELGLPNVAVHAGRVEQYHPQHGFAVIVSRAFASLADFVALSAPLLAPGGAWLAMKGACPQAEIARLPAGVGVDAVHRLTVPGVEGERHLLVLRKTLDEPPQADSEK</sequence>
<keyword evidence="2 6" id="KW-0698">rRNA processing</keyword>
<name>A0ABV4UHB3_9RHOO</name>
<keyword evidence="5 6" id="KW-0949">S-adenosyl-L-methionine</keyword>
<feature type="binding site" evidence="6">
    <location>
        <position position="78"/>
    </location>
    <ligand>
        <name>S-adenosyl-L-methionine</name>
        <dbReference type="ChEBI" id="CHEBI:59789"/>
    </ligand>
</feature>
<evidence type="ECO:0000256" key="1">
    <source>
        <dbReference type="ARBA" id="ARBA00022490"/>
    </source>
</evidence>
<dbReference type="GO" id="GO:0008168">
    <property type="term" value="F:methyltransferase activity"/>
    <property type="evidence" value="ECO:0007669"/>
    <property type="project" value="UniProtKB-KW"/>
</dbReference>
<feature type="binding site" evidence="6">
    <location>
        <begin position="129"/>
        <end position="130"/>
    </location>
    <ligand>
        <name>S-adenosyl-L-methionine</name>
        <dbReference type="ChEBI" id="CHEBI:59789"/>
    </ligand>
</feature>
<accession>A0ABV4UHB3</accession>
<dbReference type="NCBIfam" id="TIGR00138">
    <property type="entry name" value="rsmG_gidB"/>
    <property type="match status" value="1"/>
</dbReference>
<evidence type="ECO:0000313" key="7">
    <source>
        <dbReference type="EMBL" id="MFA9951022.1"/>
    </source>
</evidence>
<dbReference type="Gene3D" id="3.40.50.150">
    <property type="entry name" value="Vaccinia Virus protein VP39"/>
    <property type="match status" value="1"/>
</dbReference>
<evidence type="ECO:0000256" key="5">
    <source>
        <dbReference type="ARBA" id="ARBA00022691"/>
    </source>
</evidence>
<feature type="binding site" evidence="6">
    <location>
        <position position="144"/>
    </location>
    <ligand>
        <name>S-adenosyl-L-methionine</name>
        <dbReference type="ChEBI" id="CHEBI:59789"/>
    </ligand>
</feature>
<dbReference type="EMBL" id="JBEUWX010000003">
    <property type="protein sequence ID" value="MFA9951022.1"/>
    <property type="molecule type" value="Genomic_DNA"/>
</dbReference>
<proteinExistence type="inferred from homology"/>
<dbReference type="CDD" id="cd02440">
    <property type="entry name" value="AdoMet_MTases"/>
    <property type="match status" value="1"/>
</dbReference>
<dbReference type="GO" id="GO:0032259">
    <property type="term" value="P:methylation"/>
    <property type="evidence" value="ECO:0007669"/>
    <property type="project" value="UniProtKB-KW"/>
</dbReference>
<evidence type="ECO:0000256" key="3">
    <source>
        <dbReference type="ARBA" id="ARBA00022603"/>
    </source>
</evidence>
<keyword evidence="4 6" id="KW-0808">Transferase</keyword>
<protein>
    <recommendedName>
        <fullName evidence="6">Ribosomal RNA small subunit methyltransferase G</fullName>
        <ecNumber evidence="6">2.1.1.170</ecNumber>
    </recommendedName>
    <alternativeName>
        <fullName evidence="6">16S rRNA 7-methylguanosine methyltransferase</fullName>
        <shortName evidence="6">16S rRNA m7G methyltransferase</shortName>
    </alternativeName>
</protein>
<dbReference type="Pfam" id="PF02527">
    <property type="entry name" value="GidB"/>
    <property type="match status" value="1"/>
</dbReference>
<evidence type="ECO:0000313" key="8">
    <source>
        <dbReference type="Proteomes" id="UP001574673"/>
    </source>
</evidence>
<dbReference type="PIRSF" id="PIRSF003078">
    <property type="entry name" value="GidB"/>
    <property type="match status" value="1"/>
</dbReference>
<feature type="binding site" evidence="6">
    <location>
        <position position="83"/>
    </location>
    <ligand>
        <name>S-adenosyl-L-methionine</name>
        <dbReference type="ChEBI" id="CHEBI:59789"/>
    </ligand>
</feature>
<evidence type="ECO:0000256" key="6">
    <source>
        <dbReference type="HAMAP-Rule" id="MF_00074"/>
    </source>
</evidence>
<gene>
    <name evidence="6 7" type="primary">rsmG</name>
    <name evidence="7" type="ORF">ABCS64_11915</name>
</gene>
<comment type="function">
    <text evidence="6">Specifically methylates the N7 position of guanine in position 527 of 16S rRNA.</text>
</comment>
<keyword evidence="1 6" id="KW-0963">Cytoplasm</keyword>
<dbReference type="EC" id="2.1.1.170" evidence="6"/>
<dbReference type="PANTHER" id="PTHR31760">
    <property type="entry name" value="S-ADENOSYL-L-METHIONINE-DEPENDENT METHYLTRANSFERASES SUPERFAMILY PROTEIN"/>
    <property type="match status" value="1"/>
</dbReference>
<dbReference type="HAMAP" id="MF_00074">
    <property type="entry name" value="16SrRNA_methyltr_G"/>
    <property type="match status" value="1"/>
</dbReference>
<evidence type="ECO:0000256" key="2">
    <source>
        <dbReference type="ARBA" id="ARBA00022552"/>
    </source>
</evidence>
<dbReference type="InterPro" id="IPR003682">
    <property type="entry name" value="rRNA_ssu_MeTfrase_G"/>
</dbReference>
<comment type="similarity">
    <text evidence="6">Belongs to the methyltransferase superfamily. RNA methyltransferase RsmG family.</text>
</comment>
<dbReference type="SUPFAM" id="SSF53335">
    <property type="entry name" value="S-adenosyl-L-methionine-dependent methyltransferases"/>
    <property type="match status" value="1"/>
</dbReference>
<dbReference type="InterPro" id="IPR029063">
    <property type="entry name" value="SAM-dependent_MTases_sf"/>
</dbReference>
<keyword evidence="3 6" id="KW-0489">Methyltransferase</keyword>
<dbReference type="PANTHER" id="PTHR31760:SF0">
    <property type="entry name" value="S-ADENOSYL-L-METHIONINE-DEPENDENT METHYLTRANSFERASES SUPERFAMILY PROTEIN"/>
    <property type="match status" value="1"/>
</dbReference>
<keyword evidence="8" id="KW-1185">Reference proteome</keyword>
<dbReference type="Proteomes" id="UP001574673">
    <property type="component" value="Unassembled WGS sequence"/>
</dbReference>